<gene>
    <name evidence="1" type="ORF">SaccyDRAFT_5092</name>
</gene>
<proteinExistence type="predicted"/>
<dbReference type="Proteomes" id="UP000002791">
    <property type="component" value="Chromosome"/>
</dbReference>
<dbReference type="STRING" id="882082.SaccyDRAFT_5092"/>
<accession>H5XQF3</accession>
<reference evidence="1 2" key="1">
    <citation type="submission" date="2011-11" db="EMBL/GenBank/DDBJ databases">
        <title>The Noncontiguous Finished sequence of Saccharomonospora cyanea NA-134.</title>
        <authorList>
            <consortium name="US DOE Joint Genome Institute"/>
            <person name="Lucas S."/>
            <person name="Han J."/>
            <person name="Lapidus A."/>
            <person name="Cheng J.-F."/>
            <person name="Goodwin L."/>
            <person name="Pitluck S."/>
            <person name="Peters L."/>
            <person name="Ovchinnikova G."/>
            <person name="Lu M."/>
            <person name="Detter J.C."/>
            <person name="Han C."/>
            <person name="Tapia R."/>
            <person name="Land M."/>
            <person name="Hauser L."/>
            <person name="Kyrpides N."/>
            <person name="Ivanova N."/>
            <person name="Pagani I."/>
            <person name="Brambilla E.-M."/>
            <person name="Klenk H.-P."/>
            <person name="Woyke T."/>
        </authorList>
    </citation>
    <scope>NUCLEOTIDE SEQUENCE [LARGE SCALE GENOMIC DNA]</scope>
    <source>
        <strain evidence="1 2">NA-134</strain>
    </source>
</reference>
<organism evidence="1 2">
    <name type="scientific">Saccharomonospora cyanea NA-134</name>
    <dbReference type="NCBI Taxonomy" id="882082"/>
    <lineage>
        <taxon>Bacteria</taxon>
        <taxon>Bacillati</taxon>
        <taxon>Actinomycetota</taxon>
        <taxon>Actinomycetes</taxon>
        <taxon>Pseudonocardiales</taxon>
        <taxon>Pseudonocardiaceae</taxon>
        <taxon>Saccharomonospora</taxon>
    </lineage>
</organism>
<name>H5XQF3_9PSEU</name>
<dbReference type="RefSeq" id="WP_005460472.1">
    <property type="nucleotide sequence ID" value="NZ_CM001440.1"/>
</dbReference>
<evidence type="ECO:0000313" key="2">
    <source>
        <dbReference type="Proteomes" id="UP000002791"/>
    </source>
</evidence>
<sequence length="44" mass="4749">MRELVTAGRATAPTVRSPITAPAEHDATVDVAAALTTDRDEERW</sequence>
<protein>
    <submittedName>
        <fullName evidence="1">Uncharacterized protein</fullName>
    </submittedName>
</protein>
<keyword evidence="2" id="KW-1185">Reference proteome</keyword>
<dbReference type="EMBL" id="CM001440">
    <property type="protein sequence ID" value="EHR63886.1"/>
    <property type="molecule type" value="Genomic_DNA"/>
</dbReference>
<dbReference type="HOGENOM" id="CLU_3221666_0_0_11"/>
<dbReference type="AlphaFoldDB" id="H5XQF3"/>
<evidence type="ECO:0000313" key="1">
    <source>
        <dbReference type="EMBL" id="EHR63886.1"/>
    </source>
</evidence>